<evidence type="ECO:0000256" key="7">
    <source>
        <dbReference type="PROSITE-ProRule" id="PRU00169"/>
    </source>
</evidence>
<feature type="domain" description="OmpR/PhoB-type" evidence="10">
    <location>
        <begin position="134"/>
        <end position="232"/>
    </location>
</feature>
<reference evidence="11 12" key="1">
    <citation type="submission" date="2021-11" db="EMBL/GenBank/DDBJ databases">
        <title>Draft genome sequence of Actinomycetospora sp. SF1 isolated from the rhizosphere soil.</title>
        <authorList>
            <person name="Duangmal K."/>
            <person name="Chantavorakit T."/>
        </authorList>
    </citation>
    <scope>NUCLEOTIDE SEQUENCE [LARGE SCALE GENOMIC DNA]</scope>
    <source>
        <strain evidence="11 12">TBRC 5722</strain>
    </source>
</reference>
<dbReference type="CDD" id="cd00383">
    <property type="entry name" value="trans_reg_C"/>
    <property type="match status" value="1"/>
</dbReference>
<sequence length="233" mass="25683">MPQRVMVADDDRAIRESLARALELEGYEVVGVPDGVESLTLVRRETFDALVLDVMMPGVDGLAVCRVLRGDGDRTPVLMLTARQETADRVAGLDAGADDYLAKPFELDELLARLRALLRRSAFTAEAPEASAERGVLRIASLAVDPSARRAWWGEAELTLSKTEFDLLELLTRNEGIVLDHTTVYERIWGYDFGADSKNLAVYIGYLRRKLTAAGAPALIHTVRGVGYTVRRP</sequence>
<dbReference type="InterPro" id="IPR001789">
    <property type="entry name" value="Sig_transdc_resp-reg_receiver"/>
</dbReference>
<feature type="modified residue" description="4-aspartylphosphate" evidence="7">
    <location>
        <position position="53"/>
    </location>
</feature>
<feature type="domain" description="Response regulatory" evidence="9">
    <location>
        <begin position="4"/>
        <end position="118"/>
    </location>
</feature>
<dbReference type="InterPro" id="IPR016032">
    <property type="entry name" value="Sig_transdc_resp-reg_C-effctor"/>
</dbReference>
<dbReference type="SMART" id="SM00862">
    <property type="entry name" value="Trans_reg_C"/>
    <property type="match status" value="1"/>
</dbReference>
<dbReference type="SMART" id="SM00448">
    <property type="entry name" value="REC"/>
    <property type="match status" value="1"/>
</dbReference>
<dbReference type="SUPFAM" id="SSF52172">
    <property type="entry name" value="CheY-like"/>
    <property type="match status" value="1"/>
</dbReference>
<dbReference type="SUPFAM" id="SSF46894">
    <property type="entry name" value="C-terminal effector domain of the bipartite response regulators"/>
    <property type="match status" value="1"/>
</dbReference>
<evidence type="ECO:0000313" key="12">
    <source>
        <dbReference type="Proteomes" id="UP001199469"/>
    </source>
</evidence>
<evidence type="ECO:0000256" key="6">
    <source>
        <dbReference type="ARBA" id="ARBA00023163"/>
    </source>
</evidence>
<dbReference type="Proteomes" id="UP001199469">
    <property type="component" value="Unassembled WGS sequence"/>
</dbReference>
<evidence type="ECO:0000256" key="3">
    <source>
        <dbReference type="ARBA" id="ARBA00023012"/>
    </source>
</evidence>
<evidence type="ECO:0000313" key="11">
    <source>
        <dbReference type="EMBL" id="MCD2195776.1"/>
    </source>
</evidence>
<feature type="DNA-binding region" description="OmpR/PhoB-type" evidence="8">
    <location>
        <begin position="134"/>
        <end position="232"/>
    </location>
</feature>
<keyword evidence="4" id="KW-0805">Transcription regulation</keyword>
<evidence type="ECO:0000259" key="10">
    <source>
        <dbReference type="PROSITE" id="PS51755"/>
    </source>
</evidence>
<dbReference type="EMBL" id="JAJNDB010000004">
    <property type="protein sequence ID" value="MCD2195776.1"/>
    <property type="molecule type" value="Genomic_DNA"/>
</dbReference>
<dbReference type="PANTHER" id="PTHR48111">
    <property type="entry name" value="REGULATOR OF RPOS"/>
    <property type="match status" value="1"/>
</dbReference>
<dbReference type="InterPro" id="IPR039420">
    <property type="entry name" value="WalR-like"/>
</dbReference>
<evidence type="ECO:0000259" key="9">
    <source>
        <dbReference type="PROSITE" id="PS50110"/>
    </source>
</evidence>
<evidence type="ECO:0000256" key="4">
    <source>
        <dbReference type="ARBA" id="ARBA00023015"/>
    </source>
</evidence>
<evidence type="ECO:0000256" key="2">
    <source>
        <dbReference type="ARBA" id="ARBA00022553"/>
    </source>
</evidence>
<protein>
    <submittedName>
        <fullName evidence="11">Response regulator transcription factor</fullName>
    </submittedName>
</protein>
<keyword evidence="12" id="KW-1185">Reference proteome</keyword>
<comment type="subcellular location">
    <subcellularLocation>
        <location evidence="1">Cytoplasm</location>
    </subcellularLocation>
</comment>
<evidence type="ECO:0000256" key="5">
    <source>
        <dbReference type="ARBA" id="ARBA00023125"/>
    </source>
</evidence>
<gene>
    <name evidence="11" type="ORF">LQ327_20600</name>
</gene>
<proteinExistence type="predicted"/>
<comment type="caution">
    <text evidence="11">The sequence shown here is derived from an EMBL/GenBank/DDBJ whole genome shotgun (WGS) entry which is preliminary data.</text>
</comment>
<dbReference type="PANTHER" id="PTHR48111:SF22">
    <property type="entry name" value="REGULATOR OF RPOS"/>
    <property type="match status" value="1"/>
</dbReference>
<dbReference type="PROSITE" id="PS50110">
    <property type="entry name" value="RESPONSE_REGULATORY"/>
    <property type="match status" value="1"/>
</dbReference>
<keyword evidence="6" id="KW-0804">Transcription</keyword>
<name>A0ABS8PEE7_9PSEU</name>
<evidence type="ECO:0000256" key="8">
    <source>
        <dbReference type="PROSITE-ProRule" id="PRU01091"/>
    </source>
</evidence>
<dbReference type="Pfam" id="PF00072">
    <property type="entry name" value="Response_reg"/>
    <property type="match status" value="1"/>
</dbReference>
<dbReference type="Gene3D" id="6.10.250.690">
    <property type="match status" value="1"/>
</dbReference>
<dbReference type="CDD" id="cd17574">
    <property type="entry name" value="REC_OmpR"/>
    <property type="match status" value="1"/>
</dbReference>
<dbReference type="InterPro" id="IPR001867">
    <property type="entry name" value="OmpR/PhoB-type_DNA-bd"/>
</dbReference>
<accession>A0ABS8PEE7</accession>
<organism evidence="11 12">
    <name type="scientific">Actinomycetospora endophytica</name>
    <dbReference type="NCBI Taxonomy" id="2291215"/>
    <lineage>
        <taxon>Bacteria</taxon>
        <taxon>Bacillati</taxon>
        <taxon>Actinomycetota</taxon>
        <taxon>Actinomycetes</taxon>
        <taxon>Pseudonocardiales</taxon>
        <taxon>Pseudonocardiaceae</taxon>
        <taxon>Actinomycetospora</taxon>
    </lineage>
</organism>
<dbReference type="PROSITE" id="PS51755">
    <property type="entry name" value="OMPR_PHOB"/>
    <property type="match status" value="1"/>
</dbReference>
<evidence type="ECO:0000256" key="1">
    <source>
        <dbReference type="ARBA" id="ARBA00004496"/>
    </source>
</evidence>
<dbReference type="Pfam" id="PF00486">
    <property type="entry name" value="Trans_reg_C"/>
    <property type="match status" value="1"/>
</dbReference>
<keyword evidence="3" id="KW-0902">Two-component regulatory system</keyword>
<keyword evidence="2 7" id="KW-0597">Phosphoprotein</keyword>
<dbReference type="InterPro" id="IPR011006">
    <property type="entry name" value="CheY-like_superfamily"/>
</dbReference>
<dbReference type="Gene3D" id="1.10.10.10">
    <property type="entry name" value="Winged helix-like DNA-binding domain superfamily/Winged helix DNA-binding domain"/>
    <property type="match status" value="1"/>
</dbReference>
<dbReference type="InterPro" id="IPR036388">
    <property type="entry name" value="WH-like_DNA-bd_sf"/>
</dbReference>
<dbReference type="Gene3D" id="3.40.50.2300">
    <property type="match status" value="1"/>
</dbReference>
<keyword evidence="5 8" id="KW-0238">DNA-binding</keyword>